<dbReference type="InterPro" id="IPR007345">
    <property type="entry name" value="Polysacch_pyruvyl_Trfase"/>
</dbReference>
<protein>
    <recommendedName>
        <fullName evidence="1">Polysaccharide pyruvyl transferase domain-containing protein</fullName>
    </recommendedName>
</protein>
<evidence type="ECO:0000259" key="1">
    <source>
        <dbReference type="Pfam" id="PF04230"/>
    </source>
</evidence>
<feature type="domain" description="Polysaccharide pyruvyl transferase" evidence="1">
    <location>
        <begin position="43"/>
        <end position="193"/>
    </location>
</feature>
<organism evidence="2 3">
    <name type="scientific">Powai lake megavirus</name>
    <dbReference type="NCBI Taxonomy" id="1842663"/>
    <lineage>
        <taxon>Viruses</taxon>
        <taxon>Varidnaviria</taxon>
        <taxon>Bamfordvirae</taxon>
        <taxon>Nucleocytoviricota</taxon>
        <taxon>Megaviricetes</taxon>
        <taxon>Imitervirales</taxon>
        <taxon>Mimiviridae</taxon>
        <taxon>Megamimivirinae</taxon>
        <taxon>Megavirus</taxon>
        <taxon>Megavirus powaiense</taxon>
    </lineage>
</organism>
<dbReference type="GeneID" id="80513009"/>
<accession>A0A167RG75</accession>
<sequence>MSYNSEINLHYVHDKNAGDIFAKFLLEKLIDAKINKASLWNSNNIFQLTGSIASDSNERTIILGTGVITKNRTVNKLQECYLVRGTHTLEKVKPLVNNYDSIKMGDTGILLEKLVDIKVTPKYDYGLILHYVDAKYAPTILTPECKDKVLIIDILNDNLPDIAEKILSCRKIISSTLHGMVFAHSLGVPVSWIRLRYTILTPDDIKFYDYLSALNITGENLCNIVPNKDISLKDLQNLKCIDVDKTVMKNKKHELLTCLVGVFRKFGYKIKPEFDSY</sequence>
<reference evidence="2 3" key="1">
    <citation type="journal article" date="2016" name="Genome Announc.">
        <title>Complete Genome Sequence of a New Megavirus Family Member Isolated from an Inland Water Lake for the First Time in India.</title>
        <authorList>
            <person name="Chatterjee A."/>
            <person name="Ali F."/>
            <person name="Bange D."/>
            <person name="Kondabagil K."/>
        </authorList>
    </citation>
    <scope>NUCLEOTIDE SEQUENCE [LARGE SCALE GENOMIC DNA]</scope>
    <source>
        <strain evidence="2">1</strain>
    </source>
</reference>
<dbReference type="EMBL" id="KU877344">
    <property type="protein sequence ID" value="ANB50647.1"/>
    <property type="molecule type" value="Genomic_DNA"/>
</dbReference>
<keyword evidence="3" id="KW-1185">Reference proteome</keyword>
<dbReference type="RefSeq" id="YP_010776398.1">
    <property type="nucleotide sequence ID" value="NC_075034.1"/>
</dbReference>
<dbReference type="Proteomes" id="UP000241365">
    <property type="component" value="Segment"/>
</dbReference>
<evidence type="ECO:0000313" key="3">
    <source>
        <dbReference type="Proteomes" id="UP000241365"/>
    </source>
</evidence>
<name>A0A167RG75_9VIRU</name>
<dbReference type="Pfam" id="PF04230">
    <property type="entry name" value="PS_pyruv_trans"/>
    <property type="match status" value="1"/>
</dbReference>
<proteinExistence type="predicted"/>
<evidence type="ECO:0000313" key="2">
    <source>
        <dbReference type="EMBL" id="ANB50647.1"/>
    </source>
</evidence>
<dbReference type="KEGG" id="vg:80513009"/>